<proteinExistence type="predicted"/>
<dbReference type="AlphaFoldDB" id="D8P681"/>
<dbReference type="EMBL" id="FP885907">
    <property type="protein sequence ID" value="CBJ54417.1"/>
    <property type="molecule type" value="Genomic_DNA"/>
</dbReference>
<protein>
    <submittedName>
        <fullName evidence="1">Uncharacterized protein</fullName>
    </submittedName>
</protein>
<name>D8P681_RALSL</name>
<reference evidence="1" key="2">
    <citation type="submission" date="2010-02" db="EMBL/GenBank/DDBJ databases">
        <authorList>
            <person name="Genoscope - CEA"/>
        </authorList>
    </citation>
    <scope>NUCLEOTIDE SEQUENCE</scope>
    <source>
        <strain evidence="1">CFBP2957</strain>
        <plasmid evidence="1">RCFBPv3_mp</plasmid>
    </source>
</reference>
<accession>D8P681</accession>
<evidence type="ECO:0000313" key="1">
    <source>
        <dbReference type="EMBL" id="CBJ54417.1"/>
    </source>
</evidence>
<gene>
    <name evidence="1" type="ORF">RCFBP_mp30334</name>
</gene>
<keyword evidence="1" id="KW-0614">Plasmid</keyword>
<sequence>MGLPLPECSPASFRASLYVVVSVNSNLQSQHYKFALRSLPLSLVKHLSRCSGPQC</sequence>
<organism evidence="1">
    <name type="scientific">Ralstonia solanacearum CFBP2957</name>
    <dbReference type="NCBI Taxonomy" id="859656"/>
    <lineage>
        <taxon>Bacteria</taxon>
        <taxon>Pseudomonadati</taxon>
        <taxon>Pseudomonadota</taxon>
        <taxon>Betaproteobacteria</taxon>
        <taxon>Burkholderiales</taxon>
        <taxon>Burkholderiaceae</taxon>
        <taxon>Ralstonia</taxon>
        <taxon>Ralstonia solanacearum species complex</taxon>
    </lineage>
</organism>
<reference evidence="1" key="1">
    <citation type="journal article" date="2010" name="BMC Genomics">
        <title>Genomes of three tomato pathogens within the Ralstonia solanacearum species complex reveal significant evolutionary divergence.</title>
        <authorList>
            <person name="Remenant B."/>
            <person name="Coupat-Goutaland B."/>
            <person name="Guidot A."/>
            <person name="Cellier G."/>
            <person name="Wicker E."/>
            <person name="Allen C."/>
            <person name="Fegan M."/>
            <person name="Pruvost O."/>
            <person name="Elbaz M."/>
            <person name="Calteau A."/>
            <person name="Salvignol G."/>
            <person name="Mornico D."/>
            <person name="Mangenot S."/>
            <person name="Barbe V."/>
            <person name="Medigue C."/>
            <person name="Prior P."/>
        </authorList>
    </citation>
    <scope>NUCLEOTIDE SEQUENCE [LARGE SCALE GENOMIC DNA]</scope>
    <source>
        <strain evidence="1">CFBP2957</strain>
        <plasmid evidence="1">RCFBPv3_mp</plasmid>
    </source>
</reference>
<geneLocation type="plasmid" evidence="1">
    <name>RCFBPv3_mp</name>
</geneLocation>